<feature type="transmembrane region" description="Helical" evidence="8">
    <location>
        <begin position="158"/>
        <end position="182"/>
    </location>
</feature>
<feature type="transmembrane region" description="Helical" evidence="8">
    <location>
        <begin position="222"/>
        <end position="242"/>
    </location>
</feature>
<dbReference type="GO" id="GO:0005886">
    <property type="term" value="C:plasma membrane"/>
    <property type="evidence" value="ECO:0007669"/>
    <property type="project" value="UniProtKB-SubCell"/>
</dbReference>
<comment type="subcellular location">
    <subcellularLocation>
        <location evidence="1">Cell membrane</location>
        <topology evidence="1">Multi-pass membrane protein</topology>
    </subcellularLocation>
</comment>
<evidence type="ECO:0000313" key="9">
    <source>
        <dbReference type="EMBL" id="SDK37713.1"/>
    </source>
</evidence>
<evidence type="ECO:0000256" key="7">
    <source>
        <dbReference type="ARBA" id="ARBA00023136"/>
    </source>
</evidence>
<dbReference type="PANTHER" id="PTHR11040:SF211">
    <property type="entry name" value="ZINC TRANSPORTER ZIP11"/>
    <property type="match status" value="1"/>
</dbReference>
<dbReference type="GO" id="GO:0005385">
    <property type="term" value="F:zinc ion transmembrane transporter activity"/>
    <property type="evidence" value="ECO:0007669"/>
    <property type="project" value="TreeGrafter"/>
</dbReference>
<feature type="transmembrane region" description="Helical" evidence="8">
    <location>
        <begin position="248"/>
        <end position="268"/>
    </location>
</feature>
<evidence type="ECO:0000256" key="2">
    <source>
        <dbReference type="ARBA" id="ARBA00006939"/>
    </source>
</evidence>
<evidence type="ECO:0000256" key="8">
    <source>
        <dbReference type="SAM" id="Phobius"/>
    </source>
</evidence>
<keyword evidence="6 8" id="KW-1133">Transmembrane helix</keyword>
<feature type="transmembrane region" description="Helical" evidence="8">
    <location>
        <begin position="280"/>
        <end position="299"/>
    </location>
</feature>
<dbReference type="EMBL" id="FNFX01000002">
    <property type="protein sequence ID" value="SDK37713.1"/>
    <property type="molecule type" value="Genomic_DNA"/>
</dbReference>
<name>A0A1G9BE21_9PROT</name>
<feature type="transmembrane region" description="Helical" evidence="8">
    <location>
        <begin position="112"/>
        <end position="134"/>
    </location>
</feature>
<sequence>MNSITRKNSIRLAASVGWRALGYGLGAAGIVFFLAEAWQLIAGQPTLRIALGSGSIAALATALGVVPMLVTRAPGRRIHDTLLGFGAGVMLAATSFSLIIPSLQSAQEQGHGSWGASLITGAGILLGAGCLMLLERKLPHEHFFGGAGTENPQRIRRLWLFVFAIVMHNIPEGLAIGVSAAGTDAARATALATGIAIQDVPEGLVVALALSSVGMGKWKSAFLGAASGLVEPLASVLGAAALMYSQPLLPWGLAFAAGAMLFVVSHEVIPESHRQGHEQFATTGLLVGFVLMMMLDTALA</sequence>
<keyword evidence="4 8" id="KW-0812">Transmembrane</keyword>
<evidence type="ECO:0000256" key="5">
    <source>
        <dbReference type="ARBA" id="ARBA00022833"/>
    </source>
</evidence>
<dbReference type="STRING" id="492660.SAMN05192566_1128"/>
<accession>A0A1G9BE21</accession>
<evidence type="ECO:0000256" key="4">
    <source>
        <dbReference type="ARBA" id="ARBA00022692"/>
    </source>
</evidence>
<keyword evidence="3" id="KW-1003">Cell membrane</keyword>
<evidence type="ECO:0000256" key="1">
    <source>
        <dbReference type="ARBA" id="ARBA00004651"/>
    </source>
</evidence>
<reference evidence="10" key="1">
    <citation type="submission" date="2016-10" db="EMBL/GenBank/DDBJ databases">
        <authorList>
            <person name="Varghese N."/>
            <person name="Submissions S."/>
        </authorList>
    </citation>
    <scope>NUCLEOTIDE SEQUENCE [LARGE SCALE GENOMIC DNA]</scope>
    <source>
        <strain evidence="10">CBMB127</strain>
    </source>
</reference>
<evidence type="ECO:0000313" key="10">
    <source>
        <dbReference type="Proteomes" id="UP000198629"/>
    </source>
</evidence>
<dbReference type="OrthoDB" id="9787346at2"/>
<proteinExistence type="inferred from homology"/>
<feature type="transmembrane region" description="Helical" evidence="8">
    <location>
        <begin position="47"/>
        <end position="70"/>
    </location>
</feature>
<evidence type="ECO:0000256" key="3">
    <source>
        <dbReference type="ARBA" id="ARBA00022475"/>
    </source>
</evidence>
<dbReference type="AlphaFoldDB" id="A0A1G9BE21"/>
<evidence type="ECO:0000256" key="6">
    <source>
        <dbReference type="ARBA" id="ARBA00022989"/>
    </source>
</evidence>
<comment type="similarity">
    <text evidence="2">Belongs to the ZIP transporter (TC 2.A.5) family.</text>
</comment>
<protein>
    <submittedName>
        <fullName evidence="9">Zinc transporter, ZIP family</fullName>
    </submittedName>
</protein>
<dbReference type="InterPro" id="IPR003689">
    <property type="entry name" value="ZIP"/>
</dbReference>
<dbReference type="Proteomes" id="UP000198629">
    <property type="component" value="Unassembled WGS sequence"/>
</dbReference>
<dbReference type="PANTHER" id="PTHR11040">
    <property type="entry name" value="ZINC/IRON TRANSPORTER"/>
    <property type="match status" value="1"/>
</dbReference>
<gene>
    <name evidence="9" type="ORF">SAMN05192566_1128</name>
</gene>
<keyword evidence="5" id="KW-0862">Zinc</keyword>
<feature type="transmembrane region" description="Helical" evidence="8">
    <location>
        <begin position="20"/>
        <end position="41"/>
    </location>
</feature>
<keyword evidence="7 8" id="KW-0472">Membrane</keyword>
<dbReference type="Pfam" id="PF02535">
    <property type="entry name" value="Zip"/>
    <property type="match status" value="1"/>
</dbReference>
<keyword evidence="10" id="KW-1185">Reference proteome</keyword>
<feature type="transmembrane region" description="Helical" evidence="8">
    <location>
        <begin position="82"/>
        <end position="100"/>
    </location>
</feature>
<dbReference type="RefSeq" id="WP_091471162.1">
    <property type="nucleotide sequence ID" value="NZ_FNFX01000002.1"/>
</dbReference>
<organism evidence="9 10">
    <name type="scientific">Methylophilus rhizosphaerae</name>
    <dbReference type="NCBI Taxonomy" id="492660"/>
    <lineage>
        <taxon>Bacteria</taxon>
        <taxon>Pseudomonadati</taxon>
        <taxon>Pseudomonadota</taxon>
        <taxon>Betaproteobacteria</taxon>
        <taxon>Nitrosomonadales</taxon>
        <taxon>Methylophilaceae</taxon>
        <taxon>Methylophilus</taxon>
    </lineage>
</organism>